<dbReference type="Pfam" id="PF13715">
    <property type="entry name" value="CarbopepD_reg_2"/>
    <property type="match status" value="1"/>
</dbReference>
<dbReference type="InterPro" id="IPR023997">
    <property type="entry name" value="TonB-dep_OMP_SusC/RagA_CS"/>
</dbReference>
<dbReference type="InterPro" id="IPR039426">
    <property type="entry name" value="TonB-dep_rcpt-like"/>
</dbReference>
<keyword evidence="4 7" id="KW-0812">Transmembrane</keyword>
<evidence type="ECO:0000256" key="8">
    <source>
        <dbReference type="SAM" id="Phobius"/>
    </source>
</evidence>
<name>A0A3N4M4B5_9BACT</name>
<dbReference type="PROSITE" id="PS52016">
    <property type="entry name" value="TONB_DEPENDENT_REC_3"/>
    <property type="match status" value="1"/>
</dbReference>
<dbReference type="NCBIfam" id="TIGR04057">
    <property type="entry name" value="SusC_RagA_signa"/>
    <property type="match status" value="1"/>
</dbReference>
<dbReference type="InterPro" id="IPR012910">
    <property type="entry name" value="Plug_dom"/>
</dbReference>
<keyword evidence="10" id="KW-0675">Receptor</keyword>
<dbReference type="Pfam" id="PF07715">
    <property type="entry name" value="Plug"/>
    <property type="match status" value="1"/>
</dbReference>
<proteinExistence type="inferred from homology"/>
<dbReference type="Proteomes" id="UP000279089">
    <property type="component" value="Unassembled WGS sequence"/>
</dbReference>
<dbReference type="InterPro" id="IPR036942">
    <property type="entry name" value="Beta-barrel_TonB_sf"/>
</dbReference>
<evidence type="ECO:0000256" key="6">
    <source>
        <dbReference type="ARBA" id="ARBA00023237"/>
    </source>
</evidence>
<dbReference type="RefSeq" id="WP_120519499.1">
    <property type="nucleotide sequence ID" value="NZ_QXZY01000022.1"/>
</dbReference>
<dbReference type="InterPro" id="IPR037066">
    <property type="entry name" value="Plug_dom_sf"/>
</dbReference>
<keyword evidence="6 7" id="KW-0998">Cell outer membrane</keyword>
<feature type="transmembrane region" description="Helical" evidence="8">
    <location>
        <begin position="17"/>
        <end position="36"/>
    </location>
</feature>
<gene>
    <name evidence="10" type="ORF">EG028_27830</name>
</gene>
<dbReference type="SUPFAM" id="SSF56935">
    <property type="entry name" value="Porins"/>
    <property type="match status" value="1"/>
</dbReference>
<evidence type="ECO:0000256" key="7">
    <source>
        <dbReference type="PROSITE-ProRule" id="PRU01360"/>
    </source>
</evidence>
<dbReference type="InterPro" id="IPR008969">
    <property type="entry name" value="CarboxyPept-like_regulatory"/>
</dbReference>
<evidence type="ECO:0000256" key="2">
    <source>
        <dbReference type="ARBA" id="ARBA00022448"/>
    </source>
</evidence>
<evidence type="ECO:0000313" key="10">
    <source>
        <dbReference type="EMBL" id="RPD37894.1"/>
    </source>
</evidence>
<evidence type="ECO:0000256" key="1">
    <source>
        <dbReference type="ARBA" id="ARBA00004571"/>
    </source>
</evidence>
<dbReference type="SUPFAM" id="SSF49464">
    <property type="entry name" value="Carboxypeptidase regulatory domain-like"/>
    <property type="match status" value="1"/>
</dbReference>
<dbReference type="GO" id="GO:0009279">
    <property type="term" value="C:cell outer membrane"/>
    <property type="evidence" value="ECO:0007669"/>
    <property type="project" value="UniProtKB-SubCell"/>
</dbReference>
<evidence type="ECO:0000313" key="11">
    <source>
        <dbReference type="Proteomes" id="UP000279089"/>
    </source>
</evidence>
<organism evidence="10 11">
    <name type="scientific">Chitinophaga barathri</name>
    <dbReference type="NCBI Taxonomy" id="1647451"/>
    <lineage>
        <taxon>Bacteria</taxon>
        <taxon>Pseudomonadati</taxon>
        <taxon>Bacteroidota</taxon>
        <taxon>Chitinophagia</taxon>
        <taxon>Chitinophagales</taxon>
        <taxon>Chitinophagaceae</taxon>
        <taxon>Chitinophaga</taxon>
    </lineage>
</organism>
<dbReference type="AlphaFoldDB" id="A0A3N4M4B5"/>
<dbReference type="Gene3D" id="2.40.170.20">
    <property type="entry name" value="TonB-dependent receptor, beta-barrel domain"/>
    <property type="match status" value="1"/>
</dbReference>
<keyword evidence="3 7" id="KW-1134">Transmembrane beta strand</keyword>
<comment type="subcellular location">
    <subcellularLocation>
        <location evidence="1 7">Cell outer membrane</location>
        <topology evidence="1 7">Multi-pass membrane protein</topology>
    </subcellularLocation>
</comment>
<evidence type="ECO:0000256" key="4">
    <source>
        <dbReference type="ARBA" id="ARBA00022692"/>
    </source>
</evidence>
<evidence type="ECO:0000259" key="9">
    <source>
        <dbReference type="Pfam" id="PF07715"/>
    </source>
</evidence>
<keyword evidence="2 7" id="KW-0813">Transport</keyword>
<dbReference type="NCBIfam" id="TIGR04056">
    <property type="entry name" value="OMP_RagA_SusC"/>
    <property type="match status" value="1"/>
</dbReference>
<evidence type="ECO:0000256" key="5">
    <source>
        <dbReference type="ARBA" id="ARBA00023136"/>
    </source>
</evidence>
<dbReference type="InterPro" id="IPR023996">
    <property type="entry name" value="TonB-dep_OMP_SusC/RagA"/>
</dbReference>
<protein>
    <submittedName>
        <fullName evidence="10">TonB-dependent receptor</fullName>
    </submittedName>
</protein>
<comment type="similarity">
    <text evidence="7">Belongs to the TonB-dependent receptor family.</text>
</comment>
<accession>A0A3N4M4B5</accession>
<keyword evidence="5 7" id="KW-0472">Membrane</keyword>
<dbReference type="Gene3D" id="2.170.130.10">
    <property type="entry name" value="TonB-dependent receptor, plug domain"/>
    <property type="match status" value="1"/>
</dbReference>
<comment type="caution">
    <text evidence="10">The sequence shown here is derived from an EMBL/GenBank/DDBJ whole genome shotgun (WGS) entry which is preliminary data.</text>
</comment>
<keyword evidence="8" id="KW-1133">Transmembrane helix</keyword>
<sequence>MQIPTNRLLRNRIKKRLWLRYVTMFLFISQPLILAAQEHTVPLINSRLSGRVVDAVSREALPGAIVQIKGTTHGVSTDEQGKFGFVTGQKFPYTLIVSFLGYKKQEVIAETGQVEIRLEPVQNQLNDVVVVGYGTQKKSDLTGSISSVSGNLLKQPVSSLDQALKGSVPGIQVTQTSGQPGGGVSIRIRGGSSIQGGNEPLYVIDGFPVYNNPVSAGILSGTPVNPLANINPSDIESIDVLKDASATAIYGSRGANGVVIITTKKGKADKSALSYEVLYGVQSLRKKIAVLGAKDFAVLRNEVLYDANPSRGKNQYLTQAQIDQLGRGTDWQDEAFRSAPQQSHQLTISGGSAKTRYLLSGNYFNQQGIIRNTDFSRFSIRANVDANPFDRLKVSAALTASKSDANVAPAGIVSSLLIMPPTATVYEPDGSYTLRNPFENIFANPVATINEQINKSITNRFFGTAFAEYKILEGLQVKVLFGADVNTTNEKSYIPSTIYEGAQTNGSAGQGTYSSYSWLNENTVSYAKSFGKHNFDALAGFTQQEYTSDVSRSGAQNFVTNDLTYNNLQSGATLVRPYSDATAWVLHSWLARVNYNYANRYYFTASIRTDGSSRFGKGNKWGYFPSAAASWRVSNEPFFRALSKTISDLKIRASFGTTGNLEIGEYQSLAALYSLTYLFGGKTFTGFAPSRIPNDKLGWETTYQYNAGIDVGLFNNRLQVSLDGYYKKTQDLLLSVEIPWTTGQNASLQNFGSVQNKGFEIGVNSRNLTGALGWNTNLSFSLNRNKVLTLGNGARSYITGNYIIRVGEPLGSFYGTVTDGILQPGEEAGKGQYTGSATPKPGDRLYKDISGDKLFTTAADRTIIGNAQPDFIFGLNNTFDWKGLSLSVFLQGSYGNKILNSNRQQLELFTGQQNAAASALDRWTPEHTNTQIPRAKLDPAPVFSDRFIEDGSFLRVKNIALGYSLPRSVFRNIASVEVYVSAQNLLTWTNYTGFDPEVTSGSNVSPGTDSGIYPVSRTVSAGAKISF</sequence>
<reference evidence="11" key="1">
    <citation type="submission" date="2018-11" db="EMBL/GenBank/DDBJ databases">
        <title>Chitinophaga lutea sp.nov., isolate from arsenic contaminated soil.</title>
        <authorList>
            <person name="Zong Y."/>
        </authorList>
    </citation>
    <scope>NUCLEOTIDE SEQUENCE [LARGE SCALE GENOMIC DNA]</scope>
    <source>
        <strain evidence="11">YLT18</strain>
    </source>
</reference>
<dbReference type="EMBL" id="RMBX01000023">
    <property type="protein sequence ID" value="RPD37894.1"/>
    <property type="molecule type" value="Genomic_DNA"/>
</dbReference>
<keyword evidence="11" id="KW-1185">Reference proteome</keyword>
<dbReference type="Gene3D" id="2.60.40.1120">
    <property type="entry name" value="Carboxypeptidase-like, regulatory domain"/>
    <property type="match status" value="1"/>
</dbReference>
<dbReference type="FunFam" id="2.170.130.10:FF:000008">
    <property type="entry name" value="SusC/RagA family TonB-linked outer membrane protein"/>
    <property type="match status" value="1"/>
</dbReference>
<evidence type="ECO:0000256" key="3">
    <source>
        <dbReference type="ARBA" id="ARBA00022452"/>
    </source>
</evidence>
<feature type="domain" description="TonB-dependent receptor plug" evidence="9">
    <location>
        <begin position="138"/>
        <end position="258"/>
    </location>
</feature>
<dbReference type="OrthoDB" id="9768177at2"/>